<dbReference type="OrthoDB" id="407325at2759"/>
<dbReference type="PANTHER" id="PTHR14614:SF109">
    <property type="entry name" value="RIBOSOMAL LYSINE N-METHYLTRANSFERASE 5"/>
    <property type="match status" value="1"/>
</dbReference>
<proteinExistence type="predicted"/>
<feature type="compositionally biased region" description="Low complexity" evidence="1">
    <location>
        <begin position="9"/>
        <end position="18"/>
    </location>
</feature>
<dbReference type="Pfam" id="PF10294">
    <property type="entry name" value="Methyltransf_16"/>
    <property type="match status" value="1"/>
</dbReference>
<evidence type="ECO:0000313" key="3">
    <source>
        <dbReference type="Proteomes" id="UP000078512"/>
    </source>
</evidence>
<keyword evidence="3" id="KW-1185">Reference proteome</keyword>
<protein>
    <recommendedName>
        <fullName evidence="4">S-adenosyl-L-methionine-dependent methyltransferase</fullName>
    </recommendedName>
</protein>
<dbReference type="Gene3D" id="3.40.50.150">
    <property type="entry name" value="Vaccinia Virus protein VP39"/>
    <property type="match status" value="1"/>
</dbReference>
<reference evidence="2 3" key="1">
    <citation type="submission" date="2016-05" db="EMBL/GenBank/DDBJ databases">
        <title>Genome sequencing reveals origins of a unique bacterial endosymbiosis in the earliest lineages of terrestrial Fungi.</title>
        <authorList>
            <consortium name="DOE Joint Genome Institute"/>
            <person name="Uehling J."/>
            <person name="Gryganskyi A."/>
            <person name="Hameed K."/>
            <person name="Tschaplinski T."/>
            <person name="Misztal P."/>
            <person name="Wu S."/>
            <person name="Desiro A."/>
            <person name="Vande Pol N."/>
            <person name="Du Z.-Y."/>
            <person name="Zienkiewicz A."/>
            <person name="Zienkiewicz K."/>
            <person name="Morin E."/>
            <person name="Tisserant E."/>
            <person name="Splivallo R."/>
            <person name="Hainaut M."/>
            <person name="Henrissat B."/>
            <person name="Ohm R."/>
            <person name="Kuo A."/>
            <person name="Yan J."/>
            <person name="Lipzen A."/>
            <person name="Nolan M."/>
            <person name="Labutti K."/>
            <person name="Barry K."/>
            <person name="Goldstein A."/>
            <person name="Labbe J."/>
            <person name="Schadt C."/>
            <person name="Tuskan G."/>
            <person name="Grigoriev I."/>
            <person name="Martin F."/>
            <person name="Vilgalys R."/>
            <person name="Bonito G."/>
        </authorList>
    </citation>
    <scope>NUCLEOTIDE SEQUENCE [LARGE SCALE GENOMIC DNA]</scope>
    <source>
        <strain evidence="2 3">AG-77</strain>
    </source>
</reference>
<dbReference type="AlphaFoldDB" id="A0A197JVB7"/>
<feature type="region of interest" description="Disordered" evidence="1">
    <location>
        <begin position="1"/>
        <end position="70"/>
    </location>
</feature>
<evidence type="ECO:0000313" key="2">
    <source>
        <dbReference type="EMBL" id="OAQ29155.1"/>
    </source>
</evidence>
<feature type="compositionally biased region" description="Acidic residues" evidence="1">
    <location>
        <begin position="47"/>
        <end position="59"/>
    </location>
</feature>
<dbReference type="InterPro" id="IPR029063">
    <property type="entry name" value="SAM-dependent_MTases_sf"/>
</dbReference>
<accession>A0A197JVB7</accession>
<dbReference type="InterPro" id="IPR019410">
    <property type="entry name" value="Methyltransf_16"/>
</dbReference>
<dbReference type="Proteomes" id="UP000078512">
    <property type="component" value="Unassembled WGS sequence"/>
</dbReference>
<dbReference type="PANTHER" id="PTHR14614">
    <property type="entry name" value="HEPATOCELLULAR CARCINOMA-ASSOCIATED ANTIGEN"/>
    <property type="match status" value="1"/>
</dbReference>
<sequence length="312" mass="34570">MLMIEGPKFSSLDFSSSSQDGEPFEINGHRIILPPKEAGGDSTKDIEEGEQSDLQDTEEVPPPPLSHTASTAKSVWDCSIVLGKYLETLANKTQGFWTDKRVLELGAGQGIVSLSAAALGAERVIMTDIDSAVPALQRGARLNGFQAPQVQVTALDWTNRSQALQYIWNDLLASLTTPSSLTAATTRPQLDYILASDVIWVDYLVQAFVETVADLMHISKERQDSGTHHHLQLSSSQDEQTTTPLPQPPVLLLAYQFRSTRSDQLLFDSLDQLGLQRKKITLDGDNIDDQDSVYMDSQFRKPNLAIWKVWKE</sequence>
<dbReference type="EMBL" id="KV442043">
    <property type="protein sequence ID" value="OAQ29155.1"/>
    <property type="molecule type" value="Genomic_DNA"/>
</dbReference>
<evidence type="ECO:0000256" key="1">
    <source>
        <dbReference type="SAM" id="MobiDB-lite"/>
    </source>
</evidence>
<organism evidence="2 3">
    <name type="scientific">Linnemannia elongata AG-77</name>
    <dbReference type="NCBI Taxonomy" id="1314771"/>
    <lineage>
        <taxon>Eukaryota</taxon>
        <taxon>Fungi</taxon>
        <taxon>Fungi incertae sedis</taxon>
        <taxon>Mucoromycota</taxon>
        <taxon>Mortierellomycotina</taxon>
        <taxon>Mortierellomycetes</taxon>
        <taxon>Mortierellales</taxon>
        <taxon>Mortierellaceae</taxon>
        <taxon>Linnemannia</taxon>
    </lineage>
</organism>
<name>A0A197JVB7_9FUNG</name>
<dbReference type="SUPFAM" id="SSF53335">
    <property type="entry name" value="S-adenosyl-L-methionine-dependent methyltransferases"/>
    <property type="match status" value="1"/>
</dbReference>
<gene>
    <name evidence="2" type="ORF">K457DRAFT_19566</name>
</gene>
<evidence type="ECO:0008006" key="4">
    <source>
        <dbReference type="Google" id="ProtNLM"/>
    </source>
</evidence>
<dbReference type="CDD" id="cd02440">
    <property type="entry name" value="AdoMet_MTases"/>
    <property type="match status" value="1"/>
</dbReference>